<feature type="active site" description="Acyl-thioester intermediate" evidence="6">
    <location>
        <position position="159"/>
    </location>
</feature>
<comment type="pathway">
    <text evidence="1 5">Protein modification; protein lipoylation via endogenous pathway; protein N(6)-(lipoyl)lysine from octanoyl-[acyl-carrier-protein]: step 1/2.</text>
</comment>
<keyword evidence="2 5" id="KW-0808">Transferase</keyword>
<accession>A0A292YDZ3</accession>
<dbReference type="InterPro" id="IPR045864">
    <property type="entry name" value="aa-tRNA-synth_II/BPL/LPL"/>
</dbReference>
<dbReference type="SUPFAM" id="SSF55681">
    <property type="entry name" value="Class II aaRS and biotin synthetases"/>
    <property type="match status" value="1"/>
</dbReference>
<evidence type="ECO:0000256" key="4">
    <source>
        <dbReference type="ARBA" id="ARBA00024732"/>
    </source>
</evidence>
<dbReference type="UniPathway" id="UPA00538">
    <property type="reaction ID" value="UER00592"/>
</dbReference>
<comment type="similarity">
    <text evidence="5">Belongs to the LipB family.</text>
</comment>
<gene>
    <name evidence="9" type="ORF">LNAT_P0746</name>
</gene>
<feature type="site" description="Lowers pKa of active site Cys" evidence="7">
    <location>
        <position position="125"/>
    </location>
</feature>
<dbReference type="GO" id="GO:0009249">
    <property type="term" value="P:protein lipoylation"/>
    <property type="evidence" value="ECO:0007669"/>
    <property type="project" value="InterPro"/>
</dbReference>
<dbReference type="EMBL" id="BDME01000001">
    <property type="protein sequence ID" value="GAX87450.1"/>
    <property type="molecule type" value="Genomic_DNA"/>
</dbReference>
<dbReference type="PANTHER" id="PTHR10993">
    <property type="entry name" value="OCTANOYLTRANSFERASE"/>
    <property type="match status" value="1"/>
</dbReference>
<comment type="function">
    <text evidence="4 5">Catalyzes the transfer of endogenously produced octanoic acid from octanoyl-acyl-carrier-protein onto the lipoyl domains of lipoate-dependent enzymes. Lipoyl-ACP can also act as a substrate although octanoyl-ACP is likely to be the physiological substrate.</text>
</comment>
<evidence type="ECO:0000256" key="5">
    <source>
        <dbReference type="PIRNR" id="PIRNR016262"/>
    </source>
</evidence>
<evidence type="ECO:0000256" key="6">
    <source>
        <dbReference type="PIRSR" id="PIRSR016262-1"/>
    </source>
</evidence>
<reference evidence="9 10" key="1">
    <citation type="journal article" date="2017" name="Syst. Appl. Microbiol.">
        <title>Lebetimonas natsushimae sp. nov., a novel strictly anaerobic, moderately thermophilic chemoautotroph isolated from a deep-sea hydrothermal vent polychaete nest in the Mid-Okinawa Trough.</title>
        <authorList>
            <person name="Nagata R."/>
            <person name="Takaki Y."/>
            <person name="Tame A."/>
            <person name="Nunoura T."/>
            <person name="Muto H."/>
            <person name="Mino S."/>
            <person name="Sawayama S."/>
            <person name="Takai K."/>
            <person name="Nakagawa S."/>
        </authorList>
    </citation>
    <scope>NUCLEOTIDE SEQUENCE [LARGE SCALE GENOMIC DNA]</scope>
    <source>
        <strain evidence="9 10">HS1857</strain>
    </source>
</reference>
<evidence type="ECO:0000256" key="3">
    <source>
        <dbReference type="ARBA" id="ARBA00023315"/>
    </source>
</evidence>
<dbReference type="Gene3D" id="3.30.930.10">
    <property type="entry name" value="Bira Bifunctional Protein, Domain 2"/>
    <property type="match status" value="1"/>
</dbReference>
<evidence type="ECO:0000259" key="8">
    <source>
        <dbReference type="PROSITE" id="PS51733"/>
    </source>
</evidence>
<dbReference type="GO" id="GO:0033819">
    <property type="term" value="F:lipoyl(octanoyl) transferase activity"/>
    <property type="evidence" value="ECO:0007669"/>
    <property type="project" value="UniProtKB-EC"/>
</dbReference>
<name>A0A292YDZ3_9BACT</name>
<evidence type="ECO:0000313" key="10">
    <source>
        <dbReference type="Proteomes" id="UP000217944"/>
    </source>
</evidence>
<sequence>MKLEKQFSEINFKDLGLIEYNKFLLIQEKLTPLNQNFLFFATHYPVYTVGTNAAKNFPFAIPVKRGGSITYFDEGTLMVYFIFNVKSPPLFFRKVRRIFDNFFKNLNSEIFYDKEKPGYYIENRKIASLGFHYEKNRSNHGVSIHISPNLKNFNKINPCNLKGITATSFENEGINISMEEAKKELKKTIKEVFYET</sequence>
<evidence type="ECO:0000256" key="2">
    <source>
        <dbReference type="ARBA" id="ARBA00022679"/>
    </source>
</evidence>
<dbReference type="Pfam" id="PF21948">
    <property type="entry name" value="LplA-B_cat"/>
    <property type="match status" value="1"/>
</dbReference>
<keyword evidence="10" id="KW-1185">Reference proteome</keyword>
<evidence type="ECO:0000313" key="9">
    <source>
        <dbReference type="EMBL" id="GAX87450.1"/>
    </source>
</evidence>
<feature type="domain" description="BPL/LPL catalytic" evidence="8">
    <location>
        <begin position="18"/>
        <end position="196"/>
    </location>
</feature>
<dbReference type="EC" id="2.3.1.181" evidence="5"/>
<evidence type="ECO:0000256" key="1">
    <source>
        <dbReference type="ARBA" id="ARBA00004821"/>
    </source>
</evidence>
<dbReference type="Proteomes" id="UP000217944">
    <property type="component" value="Unassembled WGS sequence"/>
</dbReference>
<organism evidence="9 10">
    <name type="scientific">Lebetimonas natsushimae</name>
    <dbReference type="NCBI Taxonomy" id="1936991"/>
    <lineage>
        <taxon>Bacteria</taxon>
        <taxon>Pseudomonadati</taxon>
        <taxon>Campylobacterota</taxon>
        <taxon>Epsilonproteobacteria</taxon>
        <taxon>Nautiliales</taxon>
        <taxon>Nautiliaceae</taxon>
        <taxon>Lebetimonas</taxon>
    </lineage>
</organism>
<dbReference type="PIRSF" id="PIRSF016262">
    <property type="entry name" value="LPLase"/>
    <property type="match status" value="1"/>
</dbReference>
<protein>
    <recommendedName>
        <fullName evidence="5">Octanoyltransferase</fullName>
        <ecNumber evidence="5">2.3.1.181</ecNumber>
    </recommendedName>
</protein>
<comment type="catalytic activity">
    <reaction evidence="5">
        <text>octanoyl-[ACP] + L-lysyl-[protein] = N(6)-octanoyl-L-lysyl-[protein] + holo-[ACP] + H(+)</text>
        <dbReference type="Rhea" id="RHEA:17665"/>
        <dbReference type="Rhea" id="RHEA-COMP:9636"/>
        <dbReference type="Rhea" id="RHEA-COMP:9685"/>
        <dbReference type="Rhea" id="RHEA-COMP:9752"/>
        <dbReference type="Rhea" id="RHEA-COMP:9928"/>
        <dbReference type="ChEBI" id="CHEBI:15378"/>
        <dbReference type="ChEBI" id="CHEBI:29969"/>
        <dbReference type="ChEBI" id="CHEBI:64479"/>
        <dbReference type="ChEBI" id="CHEBI:78463"/>
        <dbReference type="ChEBI" id="CHEBI:78809"/>
        <dbReference type="EC" id="2.3.1.181"/>
    </reaction>
</comment>
<keyword evidence="3 5" id="KW-0012">Acyltransferase</keyword>
<comment type="caution">
    <text evidence="9">The sequence shown here is derived from an EMBL/GenBank/DDBJ whole genome shotgun (WGS) entry which is preliminary data.</text>
</comment>
<dbReference type="InterPro" id="IPR000544">
    <property type="entry name" value="Octanoyltransferase"/>
</dbReference>
<dbReference type="PANTHER" id="PTHR10993:SF7">
    <property type="entry name" value="LIPOYLTRANSFERASE 2, MITOCHONDRIAL-RELATED"/>
    <property type="match status" value="1"/>
</dbReference>
<dbReference type="AlphaFoldDB" id="A0A292YDZ3"/>
<dbReference type="PROSITE" id="PS51733">
    <property type="entry name" value="BPL_LPL_CATALYTIC"/>
    <property type="match status" value="1"/>
</dbReference>
<dbReference type="InterPro" id="IPR004143">
    <property type="entry name" value="BPL_LPL_catalytic"/>
</dbReference>
<proteinExistence type="inferred from homology"/>
<evidence type="ECO:0000256" key="7">
    <source>
        <dbReference type="PIRSR" id="PIRSR016262-3"/>
    </source>
</evidence>